<keyword evidence="1" id="KW-0732">Signal</keyword>
<feature type="signal peptide" evidence="1">
    <location>
        <begin position="1"/>
        <end position="19"/>
    </location>
</feature>
<dbReference type="InterPro" id="IPR032609">
    <property type="entry name" value="DUF4893"/>
</dbReference>
<protein>
    <recommendedName>
        <fullName evidence="4">DUF4893 domain-containing protein</fullName>
    </recommendedName>
</protein>
<dbReference type="Pfam" id="PF16233">
    <property type="entry name" value="DUF4893"/>
    <property type="match status" value="1"/>
</dbReference>
<dbReference type="HOGENOM" id="CLU_097824_0_0_5"/>
<dbReference type="KEGG" id="pect:BN1012_Phect1647"/>
<organism evidence="2 3">
    <name type="scientific">Candidatus Phaeomarinibacter ectocarpi</name>
    <dbReference type="NCBI Taxonomy" id="1458461"/>
    <lineage>
        <taxon>Bacteria</taxon>
        <taxon>Pseudomonadati</taxon>
        <taxon>Pseudomonadota</taxon>
        <taxon>Alphaproteobacteria</taxon>
        <taxon>Hyphomicrobiales</taxon>
        <taxon>Parvibaculaceae</taxon>
        <taxon>Candidatus Phaeomarinibacter</taxon>
    </lineage>
</organism>
<dbReference type="Proteomes" id="UP000032160">
    <property type="component" value="Chromosome I"/>
</dbReference>
<proteinExistence type="predicted"/>
<reference evidence="2 3" key="1">
    <citation type="journal article" date="2014" name="Front. Genet.">
        <title>Genome and metabolic network of "Candidatus Phaeomarinobacter ectocarpi" Ec32, a new candidate genus of Alphaproteobacteria frequently associated with brown algae.</title>
        <authorList>
            <person name="Dittami S.M."/>
            <person name="Barbeyron T."/>
            <person name="Boyen C."/>
            <person name="Cambefort J."/>
            <person name="Collet G."/>
            <person name="Delage L."/>
            <person name="Gobet A."/>
            <person name="Groisillier A."/>
            <person name="Leblanc C."/>
            <person name="Michel G."/>
            <person name="Scornet D."/>
            <person name="Siegel A."/>
            <person name="Tapia J.E."/>
            <person name="Tonon T."/>
        </authorList>
    </citation>
    <scope>NUCLEOTIDE SEQUENCE [LARGE SCALE GENOMIC DNA]</scope>
    <source>
        <strain evidence="2 3">Ec32</strain>
    </source>
</reference>
<evidence type="ECO:0000313" key="2">
    <source>
        <dbReference type="EMBL" id="CDO59861.1"/>
    </source>
</evidence>
<evidence type="ECO:0000313" key="3">
    <source>
        <dbReference type="Proteomes" id="UP000032160"/>
    </source>
</evidence>
<dbReference type="EMBL" id="HG966617">
    <property type="protein sequence ID" value="CDO59861.1"/>
    <property type="molecule type" value="Genomic_DNA"/>
</dbReference>
<gene>
    <name evidence="2" type="ORF">BN1012_Phect1647</name>
</gene>
<evidence type="ECO:0000256" key="1">
    <source>
        <dbReference type="SAM" id="SignalP"/>
    </source>
</evidence>
<evidence type="ECO:0008006" key="4">
    <source>
        <dbReference type="Google" id="ProtNLM"/>
    </source>
</evidence>
<dbReference type="STRING" id="1458461.BN1012_Phect1647"/>
<sequence>MRLLTAIIIMIAFAAPAHAADDWRSVGHPYDVERIDTVAAAIAQGNAEAKGKGSGYEQAVAKLLMAAPAGNIDTRAMVGNWQCRTIKVGGPFVGLVIYDWFKCRIDERTGTLTVTKVTGSQNFAGTLYTDGPRRMVLLGGGYYGYEAQRAYQAGDSADGKSPDNRDKVATVEMLGPNWLRFVFPYPARESTYDIIEFRRDG</sequence>
<keyword evidence="3" id="KW-1185">Reference proteome</keyword>
<dbReference type="AlphaFoldDB" id="X5MN79"/>
<dbReference type="OrthoDB" id="9153930at2"/>
<accession>X5MN79</accession>
<dbReference type="RefSeq" id="WP_052535532.1">
    <property type="nucleotide sequence ID" value="NZ_HG966617.1"/>
</dbReference>
<name>X5MN79_9HYPH</name>
<feature type="chain" id="PRO_5004958078" description="DUF4893 domain-containing protein" evidence="1">
    <location>
        <begin position="20"/>
        <end position="201"/>
    </location>
</feature>